<keyword evidence="2" id="KW-1185">Reference proteome</keyword>
<dbReference type="GO" id="GO:0003676">
    <property type="term" value="F:nucleic acid binding"/>
    <property type="evidence" value="ECO:0007669"/>
    <property type="project" value="InterPro"/>
</dbReference>
<gene>
    <name evidence="1" type="ORF">BSL78_20561</name>
</gene>
<dbReference type="Gene3D" id="3.30.420.10">
    <property type="entry name" value="Ribonuclease H-like superfamily/Ribonuclease H"/>
    <property type="match status" value="1"/>
</dbReference>
<dbReference type="OrthoDB" id="4369127at2759"/>
<comment type="caution">
    <text evidence="1">The sequence shown here is derived from an EMBL/GenBank/DDBJ whole genome shotgun (WGS) entry which is preliminary data.</text>
</comment>
<reference evidence="1 2" key="1">
    <citation type="journal article" date="2017" name="PLoS Biol.">
        <title>The sea cucumber genome provides insights into morphological evolution and visceral regeneration.</title>
        <authorList>
            <person name="Zhang X."/>
            <person name="Sun L."/>
            <person name="Yuan J."/>
            <person name="Sun Y."/>
            <person name="Gao Y."/>
            <person name="Zhang L."/>
            <person name="Li S."/>
            <person name="Dai H."/>
            <person name="Hamel J.F."/>
            <person name="Liu C."/>
            <person name="Yu Y."/>
            <person name="Liu S."/>
            <person name="Lin W."/>
            <person name="Guo K."/>
            <person name="Jin S."/>
            <person name="Xu P."/>
            <person name="Storey K.B."/>
            <person name="Huan P."/>
            <person name="Zhang T."/>
            <person name="Zhou Y."/>
            <person name="Zhang J."/>
            <person name="Lin C."/>
            <person name="Li X."/>
            <person name="Xing L."/>
            <person name="Huo D."/>
            <person name="Sun M."/>
            <person name="Wang L."/>
            <person name="Mercier A."/>
            <person name="Li F."/>
            <person name="Yang H."/>
            <person name="Xiang J."/>
        </authorList>
    </citation>
    <scope>NUCLEOTIDE SEQUENCE [LARGE SCALE GENOMIC DNA]</scope>
    <source>
        <strain evidence="1">Shaxun</strain>
        <tissue evidence="1">Muscle</tissue>
    </source>
</reference>
<proteinExistence type="predicted"/>
<dbReference type="EMBL" id="MRZV01000923">
    <property type="protein sequence ID" value="PIK42573.1"/>
    <property type="molecule type" value="Genomic_DNA"/>
</dbReference>
<dbReference type="InterPro" id="IPR036397">
    <property type="entry name" value="RNaseH_sf"/>
</dbReference>
<dbReference type="AlphaFoldDB" id="A0A2G8K3P6"/>
<evidence type="ECO:0000313" key="2">
    <source>
        <dbReference type="Proteomes" id="UP000230750"/>
    </source>
</evidence>
<dbReference type="InterPro" id="IPR012337">
    <property type="entry name" value="RNaseH-like_sf"/>
</dbReference>
<dbReference type="STRING" id="307972.A0A2G8K3P6"/>
<accession>A0A2G8K3P6</accession>
<organism evidence="1 2">
    <name type="scientific">Stichopus japonicus</name>
    <name type="common">Sea cucumber</name>
    <dbReference type="NCBI Taxonomy" id="307972"/>
    <lineage>
        <taxon>Eukaryota</taxon>
        <taxon>Metazoa</taxon>
        <taxon>Echinodermata</taxon>
        <taxon>Eleutherozoa</taxon>
        <taxon>Echinozoa</taxon>
        <taxon>Holothuroidea</taxon>
        <taxon>Aspidochirotacea</taxon>
        <taxon>Aspidochirotida</taxon>
        <taxon>Stichopodidae</taxon>
        <taxon>Apostichopus</taxon>
    </lineage>
</organism>
<protein>
    <submittedName>
        <fullName evidence="1">Transposon Ty3-I Gag-Pol polyprotein</fullName>
    </submittedName>
</protein>
<sequence>MHDRLRTLSMDKKRKWHKYLPELVYAYNITPHTTTGYSPHYLFFGREPTLPIDHLLGIESDETWMADHHQRLRTALDIAASNIEKEAQRRQEKHGQPAPNTSLPIGARVYTRNRKVKGRNKIQDFWDDIPHKVIYRPYPDGNVMSLNPLTEMAQQRHCTEETYLIQRNWFKLWNLQGQVRKYLLLKP</sequence>
<dbReference type="Proteomes" id="UP000230750">
    <property type="component" value="Unassembled WGS sequence"/>
</dbReference>
<dbReference type="SUPFAM" id="SSF53098">
    <property type="entry name" value="Ribonuclease H-like"/>
    <property type="match status" value="1"/>
</dbReference>
<name>A0A2G8K3P6_STIJA</name>
<evidence type="ECO:0000313" key="1">
    <source>
        <dbReference type="EMBL" id="PIK42573.1"/>
    </source>
</evidence>